<evidence type="ECO:0000259" key="18">
    <source>
        <dbReference type="Pfam" id="PF02163"/>
    </source>
</evidence>
<dbReference type="InterPro" id="IPR046342">
    <property type="entry name" value="CBS_dom_sf"/>
</dbReference>
<dbReference type="InterPro" id="IPR008915">
    <property type="entry name" value="Peptidase_M50"/>
</dbReference>
<name>A0A5D0XRX8_9MICC</name>
<reference evidence="19 20" key="1">
    <citation type="submission" date="2019-08" db="EMBL/GenBank/DDBJ databases">
        <title>Genone of Arthrobacter echini P9.</title>
        <authorList>
            <person name="Bowman J.P."/>
        </authorList>
    </citation>
    <scope>NUCLEOTIDE SEQUENCE [LARGE SCALE GENOMIC DNA]</scope>
    <source>
        <strain evidence="19 20">P9</strain>
    </source>
</reference>
<keyword evidence="8 14" id="KW-0378">Hydrolase</keyword>
<dbReference type="GO" id="GO:0008237">
    <property type="term" value="F:metallopeptidase activity"/>
    <property type="evidence" value="ECO:0007669"/>
    <property type="project" value="UniProtKB-UniRule"/>
</dbReference>
<evidence type="ECO:0000256" key="15">
    <source>
        <dbReference type="PIRSR" id="PIRSR006404-1"/>
    </source>
</evidence>
<proteinExistence type="inferred from homology"/>
<feature type="active site" evidence="15">
    <location>
        <position position="106"/>
    </location>
</feature>
<evidence type="ECO:0000256" key="2">
    <source>
        <dbReference type="ARBA" id="ARBA00007931"/>
    </source>
</evidence>
<dbReference type="GO" id="GO:0046872">
    <property type="term" value="F:metal ion binding"/>
    <property type="evidence" value="ECO:0007669"/>
    <property type="project" value="UniProtKB-UniRule"/>
</dbReference>
<keyword evidence="6 14" id="KW-0479">Metal-binding</keyword>
<dbReference type="Proteomes" id="UP000323410">
    <property type="component" value="Unassembled WGS sequence"/>
</dbReference>
<feature type="transmembrane region" description="Helical" evidence="14">
    <location>
        <begin position="252"/>
        <end position="273"/>
    </location>
</feature>
<comment type="caution">
    <text evidence="19">The sequence shown here is derived from an EMBL/GenBank/DDBJ whole genome shotgun (WGS) entry which is preliminary data.</text>
</comment>
<comment type="similarity">
    <text evidence="2 14">Belongs to the peptidase M50B family.</text>
</comment>
<feature type="binding site" evidence="16">
    <location>
        <position position="105"/>
    </location>
    <ligand>
        <name>Zn(2+)</name>
        <dbReference type="ChEBI" id="CHEBI:29105"/>
        <note>catalytic</note>
    </ligand>
</feature>
<feature type="binding site" evidence="16">
    <location>
        <position position="109"/>
    </location>
    <ligand>
        <name>Zn(2+)</name>
        <dbReference type="ChEBI" id="CHEBI:29105"/>
        <note>catalytic</note>
    </ligand>
</feature>
<feature type="domain" description="Peptidase M50" evidence="18">
    <location>
        <begin position="169"/>
        <end position="234"/>
    </location>
</feature>
<organism evidence="19 20">
    <name type="scientific">Arthrobacter echini</name>
    <dbReference type="NCBI Taxonomy" id="1529066"/>
    <lineage>
        <taxon>Bacteria</taxon>
        <taxon>Bacillati</taxon>
        <taxon>Actinomycetota</taxon>
        <taxon>Actinomycetes</taxon>
        <taxon>Micrococcales</taxon>
        <taxon>Micrococcaceae</taxon>
        <taxon>Arthrobacter</taxon>
    </lineage>
</organism>
<evidence type="ECO:0000256" key="5">
    <source>
        <dbReference type="ARBA" id="ARBA00022692"/>
    </source>
</evidence>
<evidence type="ECO:0000256" key="6">
    <source>
        <dbReference type="ARBA" id="ARBA00022723"/>
    </source>
</evidence>
<feature type="region of interest" description="Disordered" evidence="17">
    <location>
        <begin position="1"/>
        <end position="40"/>
    </location>
</feature>
<keyword evidence="10 14" id="KW-1133">Transmembrane helix</keyword>
<keyword evidence="7" id="KW-0677">Repeat</keyword>
<comment type="cofactor">
    <cofactor evidence="14 16">
        <name>Zn(2+)</name>
        <dbReference type="ChEBI" id="CHEBI:29105"/>
    </cofactor>
    <text evidence="14 16">Binds 1 zinc ion per subunit.</text>
</comment>
<evidence type="ECO:0000256" key="3">
    <source>
        <dbReference type="ARBA" id="ARBA00022475"/>
    </source>
</evidence>
<keyword evidence="3 14" id="KW-1003">Cell membrane</keyword>
<sequence>MGHPGGQDPRPPRRPAPRGRASRRRRPAPVSTTPKPVRAQPAPGLSLGRILGIPVVLAWSWFVITVIIALVFGPRVAAAFPGIGAGSYLVALGYALLLAVSVLLHELAHALTARAFGWPTTRIVLNLWGGHTQFATYNASPGRSLLVALAGPAANFLLAALGWGVLQLMESGSVAYLLATILVWANLLLAVFNVLPGLPLDGGRLVESAVWKATGSQERGTIAAGWAGRVIVVLLLLAVVGPPLLQGRSPDLTIIVIAVVMGAFLWMGASAVIENARMRLRLPEISAGRLQHRAVGLPSGTSVLAARRLLRENPGTVVVLTGAAGIPEAVVDETALLAVPDDVADTTPVSAAARRLGAGAYVPENAEGQELVQFLARLEGSEYAVIDRRGAVTGVLHQRTVVQAITGKSAPGP</sequence>
<feature type="binding site" evidence="16">
    <location>
        <position position="201"/>
    </location>
    <ligand>
        <name>Zn(2+)</name>
        <dbReference type="ChEBI" id="CHEBI:29105"/>
        <note>catalytic</note>
    </ligand>
</feature>
<evidence type="ECO:0000256" key="8">
    <source>
        <dbReference type="ARBA" id="ARBA00022801"/>
    </source>
</evidence>
<keyword evidence="4 14" id="KW-0645">Protease</keyword>
<feature type="transmembrane region" description="Helical" evidence="14">
    <location>
        <begin position="221"/>
        <end position="240"/>
    </location>
</feature>
<evidence type="ECO:0000313" key="20">
    <source>
        <dbReference type="Proteomes" id="UP000323410"/>
    </source>
</evidence>
<feature type="domain" description="Peptidase M50" evidence="18">
    <location>
        <begin position="95"/>
        <end position="166"/>
    </location>
</feature>
<dbReference type="GO" id="GO:0005886">
    <property type="term" value="C:plasma membrane"/>
    <property type="evidence" value="ECO:0007669"/>
    <property type="project" value="UniProtKB-SubCell"/>
</dbReference>
<evidence type="ECO:0000256" key="14">
    <source>
        <dbReference type="PIRNR" id="PIRNR006404"/>
    </source>
</evidence>
<keyword evidence="11 14" id="KW-0482">Metalloprotease</keyword>
<dbReference type="PANTHER" id="PTHR39188">
    <property type="entry name" value="MEMBRANE-ASSOCIATED ZINC METALLOPROTEASE M50B"/>
    <property type="match status" value="1"/>
</dbReference>
<evidence type="ECO:0000256" key="4">
    <source>
        <dbReference type="ARBA" id="ARBA00022670"/>
    </source>
</evidence>
<feature type="transmembrane region" description="Helical" evidence="14">
    <location>
        <begin position="78"/>
        <end position="104"/>
    </location>
</feature>
<dbReference type="AlphaFoldDB" id="A0A5D0XRX8"/>
<dbReference type="EMBL" id="VSLD01000002">
    <property type="protein sequence ID" value="TYC99329.1"/>
    <property type="molecule type" value="Genomic_DNA"/>
</dbReference>
<feature type="transmembrane region" description="Helical" evidence="14">
    <location>
        <begin position="50"/>
        <end position="72"/>
    </location>
</feature>
<keyword evidence="5 14" id="KW-0812">Transmembrane</keyword>
<evidence type="ECO:0000256" key="10">
    <source>
        <dbReference type="ARBA" id="ARBA00022989"/>
    </source>
</evidence>
<keyword evidence="13 14" id="KW-0472">Membrane</keyword>
<keyword evidence="12" id="KW-0129">CBS domain</keyword>
<dbReference type="SUPFAM" id="SSF54631">
    <property type="entry name" value="CBS-domain pair"/>
    <property type="match status" value="1"/>
</dbReference>
<dbReference type="Pfam" id="PF02163">
    <property type="entry name" value="Peptidase_M50"/>
    <property type="match status" value="2"/>
</dbReference>
<dbReference type="GO" id="GO:0006508">
    <property type="term" value="P:proteolysis"/>
    <property type="evidence" value="ECO:0007669"/>
    <property type="project" value="UniProtKB-KW"/>
</dbReference>
<keyword evidence="9 14" id="KW-0862">Zinc</keyword>
<evidence type="ECO:0000256" key="17">
    <source>
        <dbReference type="SAM" id="MobiDB-lite"/>
    </source>
</evidence>
<evidence type="ECO:0000256" key="13">
    <source>
        <dbReference type="ARBA" id="ARBA00023136"/>
    </source>
</evidence>
<accession>A0A5D0XRX8</accession>
<evidence type="ECO:0000313" key="19">
    <source>
        <dbReference type="EMBL" id="TYC99329.1"/>
    </source>
</evidence>
<dbReference type="PANTHER" id="PTHR39188:SF3">
    <property type="entry name" value="STAGE IV SPORULATION PROTEIN FB"/>
    <property type="match status" value="1"/>
</dbReference>
<keyword evidence="20" id="KW-1185">Reference proteome</keyword>
<gene>
    <name evidence="19" type="ORF">FQ377_04905</name>
</gene>
<evidence type="ECO:0000256" key="1">
    <source>
        <dbReference type="ARBA" id="ARBA00004651"/>
    </source>
</evidence>
<dbReference type="InterPro" id="IPR016483">
    <property type="entry name" value="UCP006404_Pept_M50_CBS"/>
</dbReference>
<evidence type="ECO:0000256" key="9">
    <source>
        <dbReference type="ARBA" id="ARBA00022833"/>
    </source>
</evidence>
<feature type="transmembrane region" description="Helical" evidence="14">
    <location>
        <begin position="175"/>
        <end position="200"/>
    </location>
</feature>
<evidence type="ECO:0000256" key="16">
    <source>
        <dbReference type="PIRSR" id="PIRSR006404-2"/>
    </source>
</evidence>
<evidence type="ECO:0000256" key="7">
    <source>
        <dbReference type="ARBA" id="ARBA00022737"/>
    </source>
</evidence>
<feature type="compositionally biased region" description="Basic residues" evidence="17">
    <location>
        <begin position="12"/>
        <end position="27"/>
    </location>
</feature>
<comment type="subcellular location">
    <subcellularLocation>
        <location evidence="1 14">Cell membrane</location>
        <topology evidence="1 14">Multi-pass membrane protein</topology>
    </subcellularLocation>
</comment>
<evidence type="ECO:0000256" key="12">
    <source>
        <dbReference type="ARBA" id="ARBA00023122"/>
    </source>
</evidence>
<dbReference type="PIRSF" id="PIRSF006404">
    <property type="entry name" value="UCP006404_Pept_M50_CBS"/>
    <property type="match status" value="1"/>
</dbReference>
<feature type="transmembrane region" description="Helical" evidence="14">
    <location>
        <begin position="145"/>
        <end position="169"/>
    </location>
</feature>
<dbReference type="OrthoDB" id="9781963at2"/>
<protein>
    <recommendedName>
        <fullName evidence="14">Zinc metalloprotease</fullName>
    </recommendedName>
</protein>
<evidence type="ECO:0000256" key="11">
    <source>
        <dbReference type="ARBA" id="ARBA00023049"/>
    </source>
</evidence>